<reference evidence="1" key="2">
    <citation type="submission" date="2020-09" db="EMBL/GenBank/DDBJ databases">
        <authorList>
            <person name="Sun Q."/>
            <person name="Ohkuma M."/>
        </authorList>
    </citation>
    <scope>NUCLEOTIDE SEQUENCE</scope>
    <source>
        <strain evidence="1">JCM 19018</strain>
    </source>
</reference>
<name>A0A830EX34_9EURY</name>
<dbReference type="InterPro" id="IPR036390">
    <property type="entry name" value="WH_DNA-bd_sf"/>
</dbReference>
<reference evidence="1" key="1">
    <citation type="journal article" date="2014" name="Int. J. Syst. Evol. Microbiol.">
        <title>Complete genome sequence of Corynebacterium casei LMG S-19264T (=DSM 44701T), isolated from a smear-ripened cheese.</title>
        <authorList>
            <consortium name="US DOE Joint Genome Institute (JGI-PGF)"/>
            <person name="Walter F."/>
            <person name="Albersmeier A."/>
            <person name="Kalinowski J."/>
            <person name="Ruckert C."/>
        </authorList>
    </citation>
    <scope>NUCLEOTIDE SEQUENCE</scope>
    <source>
        <strain evidence="1">JCM 19018</strain>
    </source>
</reference>
<proteinExistence type="predicted"/>
<dbReference type="SUPFAM" id="SSF46785">
    <property type="entry name" value="Winged helix' DNA-binding domain"/>
    <property type="match status" value="1"/>
</dbReference>
<dbReference type="Proteomes" id="UP000614221">
    <property type="component" value="Unassembled WGS sequence"/>
</dbReference>
<evidence type="ECO:0000313" key="1">
    <source>
        <dbReference type="EMBL" id="GGK83498.1"/>
    </source>
</evidence>
<dbReference type="InterPro" id="IPR036388">
    <property type="entry name" value="WH-like_DNA-bd_sf"/>
</dbReference>
<organism evidence="1 2">
    <name type="scientific">Haloarcula sebkhae</name>
    <dbReference type="NCBI Taxonomy" id="932660"/>
    <lineage>
        <taxon>Archaea</taxon>
        <taxon>Methanobacteriati</taxon>
        <taxon>Methanobacteriota</taxon>
        <taxon>Stenosarchaea group</taxon>
        <taxon>Halobacteria</taxon>
        <taxon>Halobacteriales</taxon>
        <taxon>Haloarculaceae</taxon>
        <taxon>Haloarcula</taxon>
    </lineage>
</organism>
<dbReference type="Gene3D" id="1.10.10.10">
    <property type="entry name" value="Winged helix-like DNA-binding domain superfamily/Winged helix DNA-binding domain"/>
    <property type="match status" value="1"/>
</dbReference>
<gene>
    <name evidence="1" type="ORF">GCM10009067_39620</name>
</gene>
<protein>
    <recommendedName>
        <fullName evidence="3">MarR family transcriptional regulator</fullName>
    </recommendedName>
</protein>
<dbReference type="CDD" id="cd00090">
    <property type="entry name" value="HTH_ARSR"/>
    <property type="match status" value="1"/>
</dbReference>
<evidence type="ECO:0008006" key="3">
    <source>
        <dbReference type="Google" id="ProtNLM"/>
    </source>
</evidence>
<dbReference type="EMBL" id="BMPD01000010">
    <property type="protein sequence ID" value="GGK83498.1"/>
    <property type="molecule type" value="Genomic_DNA"/>
</dbReference>
<dbReference type="AlphaFoldDB" id="A0A830EX34"/>
<sequence>MTNRRGPDPTVSDEELLRSMHMAYKPALGTTEIADMVGISQQAASKRLSRLEEERLIESDKIGNARAWWLTDNGRRYLDSSENEPSSQ</sequence>
<dbReference type="InterPro" id="IPR011991">
    <property type="entry name" value="ArsR-like_HTH"/>
</dbReference>
<accession>A0A830EX34</accession>
<comment type="caution">
    <text evidence="1">The sequence shown here is derived from an EMBL/GenBank/DDBJ whole genome shotgun (WGS) entry which is preliminary data.</text>
</comment>
<evidence type="ECO:0000313" key="2">
    <source>
        <dbReference type="Proteomes" id="UP000614221"/>
    </source>
</evidence>
<dbReference type="Pfam" id="PF13412">
    <property type="entry name" value="HTH_24"/>
    <property type="match status" value="1"/>
</dbReference>